<proteinExistence type="predicted"/>
<dbReference type="GO" id="GO:0005829">
    <property type="term" value="C:cytosol"/>
    <property type="evidence" value="ECO:0007669"/>
    <property type="project" value="TreeGrafter"/>
</dbReference>
<dbReference type="PRINTS" id="PR00033">
    <property type="entry name" value="HTHASNC"/>
</dbReference>
<evidence type="ECO:0000256" key="1">
    <source>
        <dbReference type="ARBA" id="ARBA00023015"/>
    </source>
</evidence>
<dbReference type="GO" id="GO:0043200">
    <property type="term" value="P:response to amino acid"/>
    <property type="evidence" value="ECO:0007669"/>
    <property type="project" value="TreeGrafter"/>
</dbReference>
<dbReference type="InterPro" id="IPR011991">
    <property type="entry name" value="ArsR-like_HTH"/>
</dbReference>
<reference evidence="5" key="1">
    <citation type="journal article" date="2011" name="PLoS Pathog.">
        <title>Dynamic evolution of pathogenicity revealed by sequencing and comparative genomics of 19 Pseudomonas syringae isolates.</title>
        <authorList>
            <person name="Baltrus D.A."/>
            <person name="Nishimura M.T."/>
            <person name="Romanchuk A."/>
            <person name="Chang J.H."/>
            <person name="Mukhtar M.S."/>
            <person name="Cherkis K."/>
            <person name="Roach J."/>
            <person name="Grant S.R."/>
            <person name="Jones C.D."/>
            <person name="Dangl J.L."/>
        </authorList>
    </citation>
    <scope>NUCLEOTIDE SEQUENCE</scope>
    <source>
        <strain evidence="5">Cit 7</strain>
    </source>
</reference>
<dbReference type="FunFam" id="1.10.10.10:FF:000186">
    <property type="entry name" value="AsnC family transcriptional regulator"/>
    <property type="match status" value="1"/>
</dbReference>
<protein>
    <submittedName>
        <fullName evidence="5">Lrp/AsnC family transcriptional regulator</fullName>
    </submittedName>
</protein>
<dbReference type="RefSeq" id="WP_003368212.1">
    <property type="nucleotide sequence ID" value="NZ_CP073636.1"/>
</dbReference>
<dbReference type="InterPro" id="IPR019887">
    <property type="entry name" value="Tscrpt_reg_AsnC/Lrp_C"/>
</dbReference>
<keyword evidence="2" id="KW-0238">DNA-binding</keyword>
<dbReference type="SMART" id="SM00344">
    <property type="entry name" value="HTH_ASNC"/>
    <property type="match status" value="1"/>
</dbReference>
<dbReference type="SUPFAM" id="SSF46785">
    <property type="entry name" value="Winged helix' DNA-binding domain"/>
    <property type="match status" value="1"/>
</dbReference>
<dbReference type="Gene3D" id="3.30.70.920">
    <property type="match status" value="1"/>
</dbReference>
<evidence type="ECO:0000256" key="2">
    <source>
        <dbReference type="ARBA" id="ARBA00023125"/>
    </source>
</evidence>
<dbReference type="PROSITE" id="PS50956">
    <property type="entry name" value="HTH_ASNC_2"/>
    <property type="match status" value="1"/>
</dbReference>
<feature type="domain" description="HTH asnC-type" evidence="4">
    <location>
        <begin position="8"/>
        <end position="69"/>
    </location>
</feature>
<dbReference type="Pfam" id="PF01037">
    <property type="entry name" value="AsnC_trans_reg"/>
    <property type="match status" value="1"/>
</dbReference>
<dbReference type="InterPro" id="IPR036388">
    <property type="entry name" value="WH-like_DNA-bd_sf"/>
</dbReference>
<keyword evidence="1" id="KW-0805">Transcription regulation</keyword>
<dbReference type="PANTHER" id="PTHR30154">
    <property type="entry name" value="LEUCINE-RESPONSIVE REGULATORY PROTEIN"/>
    <property type="match status" value="1"/>
</dbReference>
<dbReference type="CDD" id="cd00090">
    <property type="entry name" value="HTH_ARSR"/>
    <property type="match status" value="1"/>
</dbReference>
<evidence type="ECO:0000256" key="3">
    <source>
        <dbReference type="ARBA" id="ARBA00023163"/>
    </source>
</evidence>
<dbReference type="InterPro" id="IPR019888">
    <property type="entry name" value="Tscrpt_reg_AsnC-like"/>
</dbReference>
<evidence type="ECO:0000313" key="6">
    <source>
        <dbReference type="Proteomes" id="UP000005924"/>
    </source>
</evidence>
<evidence type="ECO:0000313" key="5">
    <source>
        <dbReference type="EMBL" id="QUP67422.1"/>
    </source>
</evidence>
<organism evidence="5 6">
    <name type="scientific">Pseudomonas syringae Cit 7</name>
    <dbReference type="NCBI Taxonomy" id="629264"/>
    <lineage>
        <taxon>Bacteria</taxon>
        <taxon>Pseudomonadati</taxon>
        <taxon>Pseudomonadota</taxon>
        <taxon>Gammaproteobacteria</taxon>
        <taxon>Pseudomonadales</taxon>
        <taxon>Pseudomonadaceae</taxon>
        <taxon>Pseudomonas</taxon>
        <taxon>Pseudomonas syringae</taxon>
    </lineage>
</organism>
<dbReference type="Pfam" id="PF13404">
    <property type="entry name" value="HTH_AsnC-type"/>
    <property type="match status" value="1"/>
</dbReference>
<dbReference type="InterPro" id="IPR036390">
    <property type="entry name" value="WH_DNA-bd_sf"/>
</dbReference>
<keyword evidence="3" id="KW-0804">Transcription</keyword>
<dbReference type="Proteomes" id="UP000005924">
    <property type="component" value="Chromosome"/>
</dbReference>
<sequence length="159" mass="17937">MNMPSPKIDAVDRAIISELQKDARLSSADLAERVSLSTSPCWRRVKRLEEHQIIQGYHARVDYGKLGYAISAAVQISLSQKDFAHMDAFEKAVLGFEEVVSCQCVSGIFDYNLTIVAHDLNSFAEFMRRNINAFQGVKEVCTSFVMRDVKASQMHKLFT</sequence>
<evidence type="ECO:0000259" key="4">
    <source>
        <dbReference type="PROSITE" id="PS50956"/>
    </source>
</evidence>
<accession>A0A8T8M1A3</accession>
<name>A0A8T8M1A3_PSESX</name>
<dbReference type="AlphaFoldDB" id="A0A8T8M1A3"/>
<reference evidence="5" key="2">
    <citation type="submission" date="2021-04" db="EMBL/GenBank/DDBJ databases">
        <title>A complete genome sequence for Pseudomonas syringae Cit7.</title>
        <authorList>
            <person name="Baltrus D.A."/>
        </authorList>
    </citation>
    <scope>NUCLEOTIDE SEQUENCE</scope>
    <source>
        <strain evidence="5">Cit 7</strain>
    </source>
</reference>
<gene>
    <name evidence="5" type="ORF">PSYCIT7_007270</name>
</gene>
<dbReference type="EMBL" id="CP073636">
    <property type="protein sequence ID" value="QUP67422.1"/>
    <property type="molecule type" value="Genomic_DNA"/>
</dbReference>
<dbReference type="PANTHER" id="PTHR30154:SF34">
    <property type="entry name" value="TRANSCRIPTIONAL REGULATOR AZLB"/>
    <property type="match status" value="1"/>
</dbReference>
<dbReference type="Gene3D" id="1.10.10.10">
    <property type="entry name" value="Winged helix-like DNA-binding domain superfamily/Winged helix DNA-binding domain"/>
    <property type="match status" value="1"/>
</dbReference>
<dbReference type="SUPFAM" id="SSF54909">
    <property type="entry name" value="Dimeric alpha+beta barrel"/>
    <property type="match status" value="1"/>
</dbReference>
<dbReference type="GO" id="GO:0043565">
    <property type="term" value="F:sequence-specific DNA binding"/>
    <property type="evidence" value="ECO:0007669"/>
    <property type="project" value="InterPro"/>
</dbReference>
<dbReference type="InterPro" id="IPR000485">
    <property type="entry name" value="AsnC-type_HTH_dom"/>
</dbReference>
<dbReference type="GO" id="GO:0006355">
    <property type="term" value="P:regulation of DNA-templated transcription"/>
    <property type="evidence" value="ECO:0007669"/>
    <property type="project" value="UniProtKB-ARBA"/>
</dbReference>
<dbReference type="InterPro" id="IPR011008">
    <property type="entry name" value="Dimeric_a/b-barrel"/>
</dbReference>